<name>D8RT92_SELML</name>
<evidence type="ECO:0000313" key="15">
    <source>
        <dbReference type="EMBL" id="EFJ24641.1"/>
    </source>
</evidence>
<dbReference type="Gene3D" id="6.10.340.10">
    <property type="match status" value="1"/>
</dbReference>
<reference evidence="15 16" key="1">
    <citation type="journal article" date="2011" name="Science">
        <title>The Selaginella genome identifies genetic changes associated with the evolution of vascular plants.</title>
        <authorList>
            <person name="Banks J.A."/>
            <person name="Nishiyama T."/>
            <person name="Hasebe M."/>
            <person name="Bowman J.L."/>
            <person name="Gribskov M."/>
            <person name="dePamphilis C."/>
            <person name="Albert V.A."/>
            <person name="Aono N."/>
            <person name="Aoyama T."/>
            <person name="Ambrose B.A."/>
            <person name="Ashton N.W."/>
            <person name="Axtell M.J."/>
            <person name="Barker E."/>
            <person name="Barker M.S."/>
            <person name="Bennetzen J.L."/>
            <person name="Bonawitz N.D."/>
            <person name="Chapple C."/>
            <person name="Cheng C."/>
            <person name="Correa L.G."/>
            <person name="Dacre M."/>
            <person name="DeBarry J."/>
            <person name="Dreyer I."/>
            <person name="Elias M."/>
            <person name="Engstrom E.M."/>
            <person name="Estelle M."/>
            <person name="Feng L."/>
            <person name="Finet C."/>
            <person name="Floyd S.K."/>
            <person name="Frommer W.B."/>
            <person name="Fujita T."/>
            <person name="Gramzow L."/>
            <person name="Gutensohn M."/>
            <person name="Harholt J."/>
            <person name="Hattori M."/>
            <person name="Heyl A."/>
            <person name="Hirai T."/>
            <person name="Hiwatashi Y."/>
            <person name="Ishikawa M."/>
            <person name="Iwata M."/>
            <person name="Karol K.G."/>
            <person name="Koehler B."/>
            <person name="Kolukisaoglu U."/>
            <person name="Kubo M."/>
            <person name="Kurata T."/>
            <person name="Lalonde S."/>
            <person name="Li K."/>
            <person name="Li Y."/>
            <person name="Litt A."/>
            <person name="Lyons E."/>
            <person name="Manning G."/>
            <person name="Maruyama T."/>
            <person name="Michael T.P."/>
            <person name="Mikami K."/>
            <person name="Miyazaki S."/>
            <person name="Morinaga S."/>
            <person name="Murata T."/>
            <person name="Mueller-Roeber B."/>
            <person name="Nelson D.R."/>
            <person name="Obara M."/>
            <person name="Oguri Y."/>
            <person name="Olmstead R.G."/>
            <person name="Onodera N."/>
            <person name="Petersen B.L."/>
            <person name="Pils B."/>
            <person name="Prigge M."/>
            <person name="Rensing S.A."/>
            <person name="Riano-Pachon D.M."/>
            <person name="Roberts A.W."/>
            <person name="Sato Y."/>
            <person name="Scheller H.V."/>
            <person name="Schulz B."/>
            <person name="Schulz C."/>
            <person name="Shakirov E.V."/>
            <person name="Shibagaki N."/>
            <person name="Shinohara N."/>
            <person name="Shippen D.E."/>
            <person name="Soerensen I."/>
            <person name="Sotooka R."/>
            <person name="Sugimoto N."/>
            <person name="Sugita M."/>
            <person name="Sumikawa N."/>
            <person name="Tanurdzic M."/>
            <person name="Theissen G."/>
            <person name="Ulvskov P."/>
            <person name="Wakazuki S."/>
            <person name="Weng J.K."/>
            <person name="Willats W.W."/>
            <person name="Wipf D."/>
            <person name="Wolf P.G."/>
            <person name="Yang L."/>
            <person name="Zimmer A.D."/>
            <person name="Zhu Q."/>
            <person name="Mitros T."/>
            <person name="Hellsten U."/>
            <person name="Loque D."/>
            <person name="Otillar R."/>
            <person name="Salamov A."/>
            <person name="Schmutz J."/>
            <person name="Shapiro H."/>
            <person name="Lindquist E."/>
            <person name="Lucas S."/>
            <person name="Rokhsar D."/>
            <person name="Grigoriev I.V."/>
        </authorList>
    </citation>
    <scope>NUCLEOTIDE SEQUENCE [LARGE SCALE GENOMIC DNA]</scope>
</reference>
<dbReference type="CDD" id="cd06225">
    <property type="entry name" value="HAMP"/>
    <property type="match status" value="1"/>
</dbReference>
<dbReference type="Gene3D" id="3.30.565.10">
    <property type="entry name" value="Histidine kinase-like ATPase, C-terminal domain"/>
    <property type="match status" value="1"/>
</dbReference>
<dbReference type="KEGG" id="smo:SELMODRAFT_450518"/>
<protein>
    <recommendedName>
        <fullName evidence="2">histidine kinase</fullName>
        <ecNumber evidence="2">2.7.13.3</ecNumber>
    </recommendedName>
</protein>
<evidence type="ECO:0000256" key="4">
    <source>
        <dbReference type="ARBA" id="ARBA00022679"/>
    </source>
</evidence>
<dbReference type="SMART" id="SM00388">
    <property type="entry name" value="HisKA"/>
    <property type="match status" value="1"/>
</dbReference>
<keyword evidence="16" id="KW-1185">Reference proteome</keyword>
<dbReference type="PRINTS" id="PR00344">
    <property type="entry name" value="BCTRLSENSOR"/>
</dbReference>
<keyword evidence="10" id="KW-0175">Coiled coil</keyword>
<comment type="catalytic activity">
    <reaction evidence="1">
        <text>ATP + protein L-histidine = ADP + protein N-phospho-L-histidine.</text>
        <dbReference type="EC" id="2.7.13.3"/>
    </reaction>
</comment>
<dbReference type="CDD" id="cd17546">
    <property type="entry name" value="REC_hyHK_CKI1_RcsC-like"/>
    <property type="match status" value="1"/>
</dbReference>
<dbReference type="SMART" id="SM00387">
    <property type="entry name" value="HATPase_c"/>
    <property type="match status" value="1"/>
</dbReference>
<dbReference type="InterPro" id="IPR004358">
    <property type="entry name" value="Sig_transdc_His_kin-like_C"/>
</dbReference>
<evidence type="ECO:0000256" key="1">
    <source>
        <dbReference type="ARBA" id="ARBA00000085"/>
    </source>
</evidence>
<dbReference type="GO" id="GO:0005524">
    <property type="term" value="F:ATP binding"/>
    <property type="evidence" value="ECO:0007669"/>
    <property type="project" value="UniProtKB-KW"/>
</dbReference>
<evidence type="ECO:0000256" key="6">
    <source>
        <dbReference type="ARBA" id="ARBA00022777"/>
    </source>
</evidence>
<evidence type="ECO:0000256" key="3">
    <source>
        <dbReference type="ARBA" id="ARBA00022553"/>
    </source>
</evidence>
<dbReference type="InterPro" id="IPR003660">
    <property type="entry name" value="HAMP_dom"/>
</dbReference>
<gene>
    <name evidence="15" type="primary">SHPR5</name>
    <name evidence="15" type="ORF">SELMODRAFT_450518</name>
</gene>
<dbReference type="OMA" id="VECAMKE"/>
<dbReference type="EC" id="2.7.13.3" evidence="2"/>
<accession>D8RT92</accession>
<dbReference type="GO" id="GO:0016020">
    <property type="term" value="C:membrane"/>
    <property type="evidence" value="ECO:0007669"/>
    <property type="project" value="InterPro"/>
</dbReference>
<dbReference type="AlphaFoldDB" id="D8RT92"/>
<organism evidence="16">
    <name type="scientific">Selaginella moellendorffii</name>
    <name type="common">Spikemoss</name>
    <dbReference type="NCBI Taxonomy" id="88036"/>
    <lineage>
        <taxon>Eukaryota</taxon>
        <taxon>Viridiplantae</taxon>
        <taxon>Streptophyta</taxon>
        <taxon>Embryophyta</taxon>
        <taxon>Tracheophyta</taxon>
        <taxon>Lycopodiopsida</taxon>
        <taxon>Selaginellales</taxon>
        <taxon>Selaginellaceae</taxon>
        <taxon>Selaginella</taxon>
    </lineage>
</organism>
<dbReference type="InterPro" id="IPR036890">
    <property type="entry name" value="HATPase_C_sf"/>
</dbReference>
<dbReference type="InterPro" id="IPR005467">
    <property type="entry name" value="His_kinase_dom"/>
</dbReference>
<dbReference type="HOGENOM" id="CLU_000445_104_3_1"/>
<dbReference type="EMBL" id="GL377589">
    <property type="protein sequence ID" value="EFJ24641.1"/>
    <property type="molecule type" value="Genomic_DNA"/>
</dbReference>
<feature type="domain" description="HAMP" evidence="14">
    <location>
        <begin position="353"/>
        <end position="408"/>
    </location>
</feature>
<dbReference type="CDD" id="cd16922">
    <property type="entry name" value="HATPase_EvgS-ArcB-TorS-like"/>
    <property type="match status" value="1"/>
</dbReference>
<dbReference type="GO" id="GO:0000155">
    <property type="term" value="F:phosphorelay sensor kinase activity"/>
    <property type="evidence" value="ECO:0007669"/>
    <property type="project" value="InterPro"/>
</dbReference>
<keyword evidence="7" id="KW-0067">ATP-binding</keyword>
<dbReference type="PANTHER" id="PTHR45339">
    <property type="entry name" value="HYBRID SIGNAL TRANSDUCTION HISTIDINE KINASE J"/>
    <property type="match status" value="1"/>
</dbReference>
<dbReference type="InterPro" id="IPR001789">
    <property type="entry name" value="Sig_transdc_resp-reg_receiver"/>
</dbReference>
<dbReference type="SUPFAM" id="SSF52172">
    <property type="entry name" value="CheY-like"/>
    <property type="match status" value="2"/>
</dbReference>
<dbReference type="Proteomes" id="UP000001514">
    <property type="component" value="Unassembled WGS sequence"/>
</dbReference>
<evidence type="ECO:0000259" key="14">
    <source>
        <dbReference type="PROSITE" id="PS50885"/>
    </source>
</evidence>
<dbReference type="SUPFAM" id="SSF55874">
    <property type="entry name" value="ATPase domain of HSP90 chaperone/DNA topoisomerase II/histidine kinase"/>
    <property type="match status" value="1"/>
</dbReference>
<dbReference type="FunFam" id="3.30.565.10:FF:000010">
    <property type="entry name" value="Sensor histidine kinase RcsC"/>
    <property type="match status" value="1"/>
</dbReference>
<evidence type="ECO:0000256" key="7">
    <source>
        <dbReference type="ARBA" id="ARBA00022840"/>
    </source>
</evidence>
<dbReference type="InterPro" id="IPR036097">
    <property type="entry name" value="HisK_dim/P_sf"/>
</dbReference>
<dbReference type="PROSITE" id="PS50110">
    <property type="entry name" value="RESPONSE_REGULATORY"/>
    <property type="match status" value="2"/>
</dbReference>
<keyword evidence="4" id="KW-0808">Transferase</keyword>
<dbReference type="Pfam" id="PF00672">
    <property type="entry name" value="HAMP"/>
    <property type="match status" value="1"/>
</dbReference>
<proteinExistence type="predicted"/>
<evidence type="ECO:0000256" key="2">
    <source>
        <dbReference type="ARBA" id="ARBA00012438"/>
    </source>
</evidence>
<keyword evidence="6 15" id="KW-0418">Kinase</keyword>
<feature type="domain" description="Histidine kinase" evidence="12">
    <location>
        <begin position="457"/>
        <end position="678"/>
    </location>
</feature>
<dbReference type="Pfam" id="PF00512">
    <property type="entry name" value="HisKA"/>
    <property type="match status" value="1"/>
</dbReference>
<evidence type="ECO:0000256" key="8">
    <source>
        <dbReference type="ARBA" id="ARBA00023012"/>
    </source>
</evidence>
<keyword evidence="3 9" id="KW-0597">Phosphoprotein</keyword>
<feature type="transmembrane region" description="Helical" evidence="11">
    <location>
        <begin position="57"/>
        <end position="82"/>
    </location>
</feature>
<keyword evidence="11" id="KW-1133">Transmembrane helix</keyword>
<feature type="domain" description="Response regulatory" evidence="13">
    <location>
        <begin position="902"/>
        <end position="1021"/>
    </location>
</feature>
<evidence type="ECO:0000256" key="5">
    <source>
        <dbReference type="ARBA" id="ARBA00022741"/>
    </source>
</evidence>
<dbReference type="SMART" id="SM00448">
    <property type="entry name" value="REC"/>
    <property type="match status" value="2"/>
</dbReference>
<keyword evidence="11" id="KW-0472">Membrane</keyword>
<keyword evidence="5" id="KW-0547">Nucleotide-binding</keyword>
<evidence type="ECO:0000313" key="16">
    <source>
        <dbReference type="Proteomes" id="UP000001514"/>
    </source>
</evidence>
<feature type="domain" description="Response regulatory" evidence="13">
    <location>
        <begin position="697"/>
        <end position="875"/>
    </location>
</feature>
<evidence type="ECO:0000259" key="13">
    <source>
        <dbReference type="PROSITE" id="PS50110"/>
    </source>
</evidence>
<dbReference type="CDD" id="cd00082">
    <property type="entry name" value="HisKA"/>
    <property type="match status" value="1"/>
</dbReference>
<dbReference type="PROSITE" id="PS50109">
    <property type="entry name" value="HIS_KIN"/>
    <property type="match status" value="1"/>
</dbReference>
<evidence type="ECO:0000256" key="9">
    <source>
        <dbReference type="PROSITE-ProRule" id="PRU00169"/>
    </source>
</evidence>
<dbReference type="Gene3D" id="3.40.50.2300">
    <property type="match status" value="2"/>
</dbReference>
<dbReference type="SMART" id="SM00304">
    <property type="entry name" value="HAMP"/>
    <property type="match status" value="1"/>
</dbReference>
<dbReference type="Gene3D" id="1.10.287.130">
    <property type="match status" value="1"/>
</dbReference>
<keyword evidence="8" id="KW-0902">Two-component regulatory system</keyword>
<evidence type="ECO:0000256" key="11">
    <source>
        <dbReference type="SAM" id="Phobius"/>
    </source>
</evidence>
<dbReference type="PANTHER" id="PTHR45339:SF3">
    <property type="entry name" value="HISTIDINE KINASE"/>
    <property type="match status" value="1"/>
</dbReference>
<dbReference type="FunFam" id="1.10.287.130:FF:000002">
    <property type="entry name" value="Two-component osmosensing histidine kinase"/>
    <property type="match status" value="1"/>
</dbReference>
<dbReference type="InterPro" id="IPR003661">
    <property type="entry name" value="HisK_dim/P_dom"/>
</dbReference>
<dbReference type="Gramene" id="EFJ24641">
    <property type="protein sequence ID" value="EFJ24641"/>
    <property type="gene ID" value="SELMODRAFT_450518"/>
</dbReference>
<dbReference type="PROSITE" id="PS50885">
    <property type="entry name" value="HAMP"/>
    <property type="match status" value="1"/>
</dbReference>
<dbReference type="InterPro" id="IPR003594">
    <property type="entry name" value="HATPase_dom"/>
</dbReference>
<dbReference type="Pfam" id="PF02518">
    <property type="entry name" value="HATPase_c"/>
    <property type="match status" value="1"/>
</dbReference>
<sequence length="1024" mass="113522">MAFCLLTLRRNFRKFLWTGSKGKRFMSAVATEMELDSINPRSSGRNPYPRRSLKSSIWIKLTVFIGTLVVLSSGVLAAVLWLKTREQLSKEIERRLVAVSILRRGEVDDYFIGEIDKMVLISSRIQIINYLANRSEVSKATAEYDLRSAISAISEFKSAAIFDSSGKLRIATEDTFEEKLQFKNPEMKSPVHIELPILEGNTWSYNISKGIYMNDTRIGMLIARINATTLADLIYERIGLQKSGELLVGVPMNNKTFHLVMPPRMNPQVTSLPWKTALDAAMQKRSGVLHQRDYRGVKVICAYTPMGYSNWVLLAKVDTREAYAPVDNIKIVISIMIVITLILGIIASLCVAKIFTSPIIELGRVAAALGEGDMGARVNIGCVWFRDEIHELQVIFNSMADQISNHHATLEQKRALARANDELASEIDERKRIEVELQMAKDAAVAADKAKSEFLANMSHEIRTPLNGIINCTELCLDTRTSLEQQEYLDLVRFSAKHLLRIITDILDFSKIEAGKLEMEEIQFSLYDQLEHAVSVLAARAHKKGLEIAWRAGLDVPDQLIGDPGRLFQIFVNLIGNSIKFTEKGEVVVSAQVHNIYRDRVELIFAVKDTGVGIPKAKQSLLFQAFSQVDSSTTRWLYGGTGLGLVISSKLAAAMAGKMWVESEGKGSIFYFTAAFDIPPSCDLPLSPKIDGLKGIKALVVDDHITSLGILAWGMIVETSLTVEDAKHALQLASHSKPFQVLLVDLWQPGSKAAELVHYVQERPGLIGKSRIKEIKRLLSSGGSVGNCSSTIQMLVEEVDPEFPAGTHHTDRRAFEKSGSSELPRLVDSTEVPSIIMLTSIDHTDGERCRNLGVELYTSKPIKRALLIRTLQAAIGIHKNDALRIEHSQQLEASPEEHKSLKILVAEDNIVNQRVAVSLLRKWGHSAVIACNGAEAIEKASQETFDLILMDVQMPICDGFQATTKIREMEKNKGMSSTPIVAMTAHAMFGDGDRCIAAGMDGYISKPLNAKKLQELLVTSSKLL</sequence>
<evidence type="ECO:0000259" key="12">
    <source>
        <dbReference type="PROSITE" id="PS50109"/>
    </source>
</evidence>
<dbReference type="Pfam" id="PF00072">
    <property type="entry name" value="Response_reg"/>
    <property type="match status" value="1"/>
</dbReference>
<dbReference type="InParanoid" id="D8RT92"/>
<feature type="modified residue" description="4-aspartylphosphate" evidence="9">
    <location>
        <position position="951"/>
    </location>
</feature>
<feature type="transmembrane region" description="Helical" evidence="11">
    <location>
        <begin position="331"/>
        <end position="355"/>
    </location>
</feature>
<feature type="coiled-coil region" evidence="10">
    <location>
        <begin position="416"/>
        <end position="443"/>
    </location>
</feature>
<dbReference type="eggNOG" id="KOG0519">
    <property type="taxonomic scope" value="Eukaryota"/>
</dbReference>
<dbReference type="SUPFAM" id="SSF47384">
    <property type="entry name" value="Homodimeric domain of signal transducing histidine kinase"/>
    <property type="match status" value="1"/>
</dbReference>
<evidence type="ECO:0000256" key="10">
    <source>
        <dbReference type="SAM" id="Coils"/>
    </source>
</evidence>
<dbReference type="InterPro" id="IPR011006">
    <property type="entry name" value="CheY-like_superfamily"/>
</dbReference>
<feature type="modified residue" description="4-aspartylphosphate" evidence="9">
    <location>
        <position position="745"/>
    </location>
</feature>
<keyword evidence="11" id="KW-0812">Transmembrane</keyword>